<evidence type="ECO:0000313" key="3">
    <source>
        <dbReference type="Proteomes" id="UP001596170"/>
    </source>
</evidence>
<feature type="transmembrane region" description="Helical" evidence="1">
    <location>
        <begin position="45"/>
        <end position="62"/>
    </location>
</feature>
<organism evidence="2 3">
    <name type="scientific">Paenisporosarcina macmurdoensis</name>
    <dbReference type="NCBI Taxonomy" id="212659"/>
    <lineage>
        <taxon>Bacteria</taxon>
        <taxon>Bacillati</taxon>
        <taxon>Bacillota</taxon>
        <taxon>Bacilli</taxon>
        <taxon>Bacillales</taxon>
        <taxon>Caryophanaceae</taxon>
        <taxon>Paenisporosarcina</taxon>
    </lineage>
</organism>
<feature type="transmembrane region" description="Helical" evidence="1">
    <location>
        <begin position="69"/>
        <end position="88"/>
    </location>
</feature>
<accession>A0ABW1L6N2</accession>
<keyword evidence="1" id="KW-1133">Transmembrane helix</keyword>
<protein>
    <submittedName>
        <fullName evidence="2">TIGR04104 family putative zinc finger protein</fullName>
    </submittedName>
</protein>
<gene>
    <name evidence="2" type="ORF">ACFPYN_03790</name>
</gene>
<name>A0ABW1L6N2_9BACL</name>
<dbReference type="Proteomes" id="UP001596170">
    <property type="component" value="Unassembled WGS sequence"/>
</dbReference>
<evidence type="ECO:0000313" key="2">
    <source>
        <dbReference type="EMBL" id="MFC6038572.1"/>
    </source>
</evidence>
<keyword evidence="3" id="KW-1185">Reference proteome</keyword>
<sequence length="98" mass="11633">MPKCQNCEYEWAWWDTVKIGFKNNKKCLNCHKRQYVTPDVKRSHFLYYFVPGMVLLICKPLLNLSGTAFLSMAFLFVLIMIVTIPYTIKLTNEHEPLW</sequence>
<reference evidence="3" key="1">
    <citation type="journal article" date="2019" name="Int. J. Syst. Evol. Microbiol.">
        <title>The Global Catalogue of Microorganisms (GCM) 10K type strain sequencing project: providing services to taxonomists for standard genome sequencing and annotation.</title>
        <authorList>
            <consortium name="The Broad Institute Genomics Platform"/>
            <consortium name="The Broad Institute Genome Sequencing Center for Infectious Disease"/>
            <person name="Wu L."/>
            <person name="Ma J."/>
        </authorList>
    </citation>
    <scope>NUCLEOTIDE SEQUENCE [LARGE SCALE GENOMIC DNA]</scope>
    <source>
        <strain evidence="3">CCUG 54527</strain>
    </source>
</reference>
<comment type="caution">
    <text evidence="2">The sequence shown here is derived from an EMBL/GenBank/DDBJ whole genome shotgun (WGS) entry which is preliminary data.</text>
</comment>
<dbReference type="InterPro" id="IPR026369">
    <property type="entry name" value="CxxC_20_CxxC"/>
</dbReference>
<keyword evidence="1" id="KW-0812">Transmembrane</keyword>
<dbReference type="EMBL" id="JBHSRI010000002">
    <property type="protein sequence ID" value="MFC6038572.1"/>
    <property type="molecule type" value="Genomic_DNA"/>
</dbReference>
<proteinExistence type="predicted"/>
<dbReference type="RefSeq" id="WP_377732591.1">
    <property type="nucleotide sequence ID" value="NZ_JBHSRI010000002.1"/>
</dbReference>
<keyword evidence="1" id="KW-0472">Membrane</keyword>
<dbReference type="NCBIfam" id="TIGR04104">
    <property type="entry name" value="cxxc_20_cxxc"/>
    <property type="match status" value="1"/>
</dbReference>
<evidence type="ECO:0000256" key="1">
    <source>
        <dbReference type="SAM" id="Phobius"/>
    </source>
</evidence>